<name>E5A059_LEPMJ</name>
<dbReference type="Proteomes" id="UP000002668">
    <property type="component" value="Genome"/>
</dbReference>
<accession>E5A059</accession>
<organism evidence="2">
    <name type="scientific">Leptosphaeria maculans (strain JN3 / isolate v23.1.3 / race Av1-4-5-6-7-8)</name>
    <name type="common">Blackleg fungus</name>
    <name type="synonym">Phoma lingam</name>
    <dbReference type="NCBI Taxonomy" id="985895"/>
    <lineage>
        <taxon>Eukaryota</taxon>
        <taxon>Fungi</taxon>
        <taxon>Dikarya</taxon>
        <taxon>Ascomycota</taxon>
        <taxon>Pezizomycotina</taxon>
        <taxon>Dothideomycetes</taxon>
        <taxon>Pleosporomycetidae</taxon>
        <taxon>Pleosporales</taxon>
        <taxon>Pleosporineae</taxon>
        <taxon>Leptosphaeriaceae</taxon>
        <taxon>Plenodomus</taxon>
        <taxon>Plenodomus lingam/Leptosphaeria maculans species complex</taxon>
    </lineage>
</organism>
<dbReference type="HOGENOM" id="CLU_2574307_0_0_1"/>
<keyword evidence="2" id="KW-1185">Reference proteome</keyword>
<evidence type="ECO:0000313" key="2">
    <source>
        <dbReference type="Proteomes" id="UP000002668"/>
    </source>
</evidence>
<gene>
    <name evidence="1" type="ORF">LEMA_uP100500.1</name>
</gene>
<dbReference type="InParanoid" id="E5A059"/>
<protein>
    <submittedName>
        <fullName evidence="1">Predicted protein</fullName>
    </submittedName>
</protein>
<evidence type="ECO:0000313" key="1">
    <source>
        <dbReference type="EMBL" id="CBX96919.1"/>
    </source>
</evidence>
<dbReference type="EMBL" id="FP929130">
    <property type="protein sequence ID" value="CBX96919.1"/>
    <property type="molecule type" value="Genomic_DNA"/>
</dbReference>
<sequence>MGADDLKDCASPKLLLLPAMTCTALVPRCVNRALRMVCLSLELPPGVDSLQHSNVSAVYGTVQSRGELAQNYSNHHEDASR</sequence>
<proteinExistence type="predicted"/>
<dbReference type="AlphaFoldDB" id="E5A059"/>
<reference evidence="2" key="1">
    <citation type="journal article" date="2011" name="Nat. Commun.">
        <title>Effector diversification within compartments of the Leptosphaeria maculans genome affected by Repeat-Induced Point mutations.</title>
        <authorList>
            <person name="Rouxel T."/>
            <person name="Grandaubert J."/>
            <person name="Hane J.K."/>
            <person name="Hoede C."/>
            <person name="van de Wouw A.P."/>
            <person name="Couloux A."/>
            <person name="Dominguez V."/>
            <person name="Anthouard V."/>
            <person name="Bally P."/>
            <person name="Bourras S."/>
            <person name="Cozijnsen A.J."/>
            <person name="Ciuffetti L.M."/>
            <person name="Degrave A."/>
            <person name="Dilmaghani A."/>
            <person name="Duret L."/>
            <person name="Fudal I."/>
            <person name="Goodwin S.B."/>
            <person name="Gout L."/>
            <person name="Glaser N."/>
            <person name="Linglin J."/>
            <person name="Kema G.H.J."/>
            <person name="Lapalu N."/>
            <person name="Lawrence C.B."/>
            <person name="May K."/>
            <person name="Meyer M."/>
            <person name="Ollivier B."/>
            <person name="Poulain J."/>
            <person name="Schoch C.L."/>
            <person name="Simon A."/>
            <person name="Spatafora J.W."/>
            <person name="Stachowiak A."/>
            <person name="Turgeon B.G."/>
            <person name="Tyler B.M."/>
            <person name="Vincent D."/>
            <person name="Weissenbach J."/>
            <person name="Amselem J."/>
            <person name="Quesneville H."/>
            <person name="Oliver R.P."/>
            <person name="Wincker P."/>
            <person name="Balesdent M.-H."/>
            <person name="Howlett B.J."/>
        </authorList>
    </citation>
    <scope>NUCLEOTIDE SEQUENCE [LARGE SCALE GENOMIC DNA]</scope>
    <source>
        <strain evidence="2">JN3 / isolate v23.1.3 / race Av1-4-5-6-7-8</strain>
    </source>
</reference>
<dbReference type="VEuPathDB" id="FungiDB:LEMA_uP100500.1"/>